<dbReference type="OrthoDB" id="3196343at2"/>
<dbReference type="Pfam" id="PF01120">
    <property type="entry name" value="Alpha_L_fucos"/>
    <property type="match status" value="1"/>
</dbReference>
<evidence type="ECO:0000313" key="9">
    <source>
        <dbReference type="EMBL" id="MQT00328.1"/>
    </source>
</evidence>
<dbReference type="GO" id="GO:0016139">
    <property type="term" value="P:glycoside catabolic process"/>
    <property type="evidence" value="ECO:0007669"/>
    <property type="project" value="TreeGrafter"/>
</dbReference>
<keyword evidence="4" id="KW-0378">Hydrolase</keyword>
<dbReference type="GO" id="GO:0006004">
    <property type="term" value="P:fucose metabolic process"/>
    <property type="evidence" value="ECO:0007669"/>
    <property type="project" value="TreeGrafter"/>
</dbReference>
<dbReference type="Gene3D" id="2.60.120.260">
    <property type="entry name" value="Galactose-binding domain-like"/>
    <property type="match status" value="1"/>
</dbReference>
<dbReference type="GO" id="GO:0004560">
    <property type="term" value="F:alpha-L-fucosidase activity"/>
    <property type="evidence" value="ECO:0007669"/>
    <property type="project" value="InterPro"/>
</dbReference>
<evidence type="ECO:0000256" key="2">
    <source>
        <dbReference type="ARBA" id="ARBA00012662"/>
    </source>
</evidence>
<evidence type="ECO:0000313" key="10">
    <source>
        <dbReference type="Proteomes" id="UP000419138"/>
    </source>
</evidence>
<sequence>MRHPARLALWTAVLALLGGLLLAAPAAAGPGAAPGHRNPGTAHAADRMETAQTADRTSETPQTADRTGTARPAHPARQEMLRSATAGLFLHWGMFTRPLHTDCRAWERAVTEGGWSADYWVDEARKLRASYIVLATFHSRLGYARPWPSKIPGSCATERDILGELITAARAKGIEVILYMTDDPKWHSEQGFNTLDSAAYSAYKGREIDLTTRPGFGQYSYDLFFEVMAGYPKLSGFWIDNDNEYWEQNRLYEQIREIRPDLTLSNNNEDTAIMDMVSHEQKTGMTPGYDQPSAIWTPMPRLTESCYKVPDTGSWWYDGQDRPVSTGLNVGRYVANAGTSIKSLMNLTAMTNGRFPPRQQQFTDFMEEYLPPIWKSLSGVHGGGYMHGGMQPGAWNDGAYGYLTVDRKNPTRQYIHVTTRPATAAEVRIRDNGHRVRRITDLRTGERIAFDQRDGVLTLKGITAWDPYDTVLAVDTRPGREGLHPARSVKATATSAKEGFPASALSDGDFASFWDSAAQLPVSLTLDLGRVRKARFLALNQREWSPTYNRETFGRAEDSARIKDYRVSLSRDGVTWGEPVRSGVLESARGTRFIDLGDQRARYLKLEIDSTWAKETVPRFHRQLQIDEIRVGHGHPRARSRR</sequence>
<dbReference type="AlphaFoldDB" id="A0A646KDX6"/>
<evidence type="ECO:0000256" key="1">
    <source>
        <dbReference type="ARBA" id="ARBA00007951"/>
    </source>
</evidence>
<evidence type="ECO:0000256" key="6">
    <source>
        <dbReference type="SAM" id="MobiDB-lite"/>
    </source>
</evidence>
<feature type="chain" id="PRO_5025016172" description="alpha-L-fucosidase" evidence="7">
    <location>
        <begin position="29"/>
        <end position="642"/>
    </location>
</feature>
<accession>A0A646KDX6</accession>
<evidence type="ECO:0000256" key="7">
    <source>
        <dbReference type="SAM" id="SignalP"/>
    </source>
</evidence>
<evidence type="ECO:0000259" key="8">
    <source>
        <dbReference type="PROSITE" id="PS50022"/>
    </source>
</evidence>
<evidence type="ECO:0000256" key="5">
    <source>
        <dbReference type="ARBA" id="ARBA00023295"/>
    </source>
</evidence>
<dbReference type="Pfam" id="PF00754">
    <property type="entry name" value="F5_F8_type_C"/>
    <property type="match status" value="1"/>
</dbReference>
<dbReference type="Gene3D" id="3.20.20.80">
    <property type="entry name" value="Glycosidases"/>
    <property type="match status" value="1"/>
</dbReference>
<comment type="caution">
    <text evidence="9">The sequence shown here is derived from an EMBL/GenBank/DDBJ whole genome shotgun (WGS) entry which is preliminary data.</text>
</comment>
<evidence type="ECO:0000256" key="3">
    <source>
        <dbReference type="ARBA" id="ARBA00022729"/>
    </source>
</evidence>
<feature type="domain" description="F5/8 type C" evidence="8">
    <location>
        <begin position="476"/>
        <end position="625"/>
    </location>
</feature>
<gene>
    <name evidence="9" type="ORF">FF041_08840</name>
</gene>
<dbReference type="SUPFAM" id="SSF49785">
    <property type="entry name" value="Galactose-binding domain-like"/>
    <property type="match status" value="1"/>
</dbReference>
<dbReference type="PROSITE" id="PS50022">
    <property type="entry name" value="FA58C_3"/>
    <property type="match status" value="1"/>
</dbReference>
<feature type="region of interest" description="Disordered" evidence="6">
    <location>
        <begin position="27"/>
        <end position="76"/>
    </location>
</feature>
<dbReference type="InterPro" id="IPR057739">
    <property type="entry name" value="Glyco_hydro_29_N"/>
</dbReference>
<dbReference type="RefSeq" id="WP_153521778.1">
    <property type="nucleotide sequence ID" value="NZ_JBEPDZ010000006.1"/>
</dbReference>
<reference evidence="9 10" key="1">
    <citation type="submission" date="2019-05" db="EMBL/GenBank/DDBJ databases">
        <title>Comparative genomics and metabolomics analyses of clavulanic acid producing Streptomyces species provides insight into specialized metabolism and evolution of beta-lactam biosynthetic gene clusters.</title>
        <authorList>
            <person name="Moore M.A."/>
            <person name="Cruz-Morales P."/>
            <person name="Barona Gomez F."/>
            <person name="Kapil T."/>
        </authorList>
    </citation>
    <scope>NUCLEOTIDE SEQUENCE [LARGE SCALE GENOMIC DNA]</scope>
    <source>
        <strain evidence="9 10">NRRL 5741</strain>
    </source>
</reference>
<evidence type="ECO:0000256" key="4">
    <source>
        <dbReference type="ARBA" id="ARBA00022801"/>
    </source>
</evidence>
<proteinExistence type="inferred from homology"/>
<dbReference type="PANTHER" id="PTHR10030:SF37">
    <property type="entry name" value="ALPHA-L-FUCOSIDASE-RELATED"/>
    <property type="match status" value="1"/>
</dbReference>
<dbReference type="InterPro" id="IPR000421">
    <property type="entry name" value="FA58C"/>
</dbReference>
<dbReference type="SUPFAM" id="SSF51445">
    <property type="entry name" value="(Trans)glycosidases"/>
    <property type="match status" value="1"/>
</dbReference>
<dbReference type="InterPro" id="IPR000933">
    <property type="entry name" value="Glyco_hydro_29"/>
</dbReference>
<protein>
    <recommendedName>
        <fullName evidence="2">alpha-L-fucosidase</fullName>
        <ecNumber evidence="2">3.2.1.51</ecNumber>
    </recommendedName>
</protein>
<feature type="compositionally biased region" description="Polar residues" evidence="6">
    <location>
        <begin position="50"/>
        <end position="66"/>
    </location>
</feature>
<keyword evidence="3 7" id="KW-0732">Signal</keyword>
<comment type="similarity">
    <text evidence="1">Belongs to the glycosyl hydrolase 29 family.</text>
</comment>
<keyword evidence="5" id="KW-0326">Glycosidase</keyword>
<dbReference type="EMBL" id="VCLA01000069">
    <property type="protein sequence ID" value="MQT00328.1"/>
    <property type="molecule type" value="Genomic_DNA"/>
</dbReference>
<dbReference type="Proteomes" id="UP000419138">
    <property type="component" value="Unassembled WGS sequence"/>
</dbReference>
<feature type="signal peptide" evidence="7">
    <location>
        <begin position="1"/>
        <end position="28"/>
    </location>
</feature>
<dbReference type="EC" id="3.2.1.51" evidence="2"/>
<keyword evidence="10" id="KW-1185">Reference proteome</keyword>
<dbReference type="InterPro" id="IPR017853">
    <property type="entry name" value="GH"/>
</dbReference>
<dbReference type="PANTHER" id="PTHR10030">
    <property type="entry name" value="ALPHA-L-FUCOSIDASE"/>
    <property type="match status" value="1"/>
</dbReference>
<organism evidence="9 10">
    <name type="scientific">Streptomyces jumonjinensis</name>
    <dbReference type="NCBI Taxonomy" id="1945"/>
    <lineage>
        <taxon>Bacteria</taxon>
        <taxon>Bacillati</taxon>
        <taxon>Actinomycetota</taxon>
        <taxon>Actinomycetes</taxon>
        <taxon>Kitasatosporales</taxon>
        <taxon>Streptomycetaceae</taxon>
        <taxon>Streptomyces</taxon>
    </lineage>
</organism>
<dbReference type="InterPro" id="IPR008979">
    <property type="entry name" value="Galactose-bd-like_sf"/>
</dbReference>
<name>A0A646KDX6_STRJU</name>
<dbReference type="GO" id="GO:0005764">
    <property type="term" value="C:lysosome"/>
    <property type="evidence" value="ECO:0007669"/>
    <property type="project" value="TreeGrafter"/>
</dbReference>